<keyword evidence="3" id="KW-1185">Reference proteome</keyword>
<feature type="coiled-coil region" evidence="1">
    <location>
        <begin position="48"/>
        <end position="106"/>
    </location>
</feature>
<accession>A0AAV5RYT2</accession>
<sequence length="418" mass="48947">MSYMNGYCKTYKAQFDKAEFEELLRDYGNGPSTPKEWAIVKMTEAQHTVDINNKVESLKAEVTRLKNLYSELRGIADEKRLTDEKIADLEEQLRDAKRHIEHHGKLVQWRIRKRRRVSNPMSIYSECFNIQNDQVEPDLFDFDMEQIISENNTPLASISRLIRESIDRYPMDMSFTRILEQNYPRMLKSMTDTLTCFAFTQRGVILGIKNSRYAPDLANFQLDLCCLFCKEKQYHIRVKNKEFYFKYASPDDERHECQVSLIKQYLQERSPSAKGENKVTLLKGVESLGSDISAIIAYLLFVGKDFALRRLYGALLTLLILIDERKKVNAELNSFCEKDLKTDCMAVFEEWLDMQNIHSRLFEKNDIFRSVGSCGVEEWESFKKKWQLRCAKTISRALQEILSNRKTSHRSDTPHTVL</sequence>
<name>A0AAV5RYT2_MAUHU</name>
<dbReference type="EMBL" id="BTGD01000008">
    <property type="protein sequence ID" value="GMM56316.1"/>
    <property type="molecule type" value="Genomic_DNA"/>
</dbReference>
<proteinExistence type="predicted"/>
<gene>
    <name evidence="2" type="ORF">DAKH74_029320</name>
</gene>
<comment type="caution">
    <text evidence="2">The sequence shown here is derived from an EMBL/GenBank/DDBJ whole genome shotgun (WGS) entry which is preliminary data.</text>
</comment>
<dbReference type="AlphaFoldDB" id="A0AAV5RYT2"/>
<keyword evidence="1" id="KW-0175">Coiled coil</keyword>
<reference evidence="2 3" key="1">
    <citation type="journal article" date="2023" name="Elife">
        <title>Identification of key yeast species and microbe-microbe interactions impacting larval growth of Drosophila in the wild.</title>
        <authorList>
            <person name="Mure A."/>
            <person name="Sugiura Y."/>
            <person name="Maeda R."/>
            <person name="Honda K."/>
            <person name="Sakurai N."/>
            <person name="Takahashi Y."/>
            <person name="Watada M."/>
            <person name="Katoh T."/>
            <person name="Gotoh A."/>
            <person name="Gotoh Y."/>
            <person name="Taniguchi I."/>
            <person name="Nakamura K."/>
            <person name="Hayashi T."/>
            <person name="Katayama T."/>
            <person name="Uemura T."/>
            <person name="Hattori Y."/>
        </authorList>
    </citation>
    <scope>NUCLEOTIDE SEQUENCE [LARGE SCALE GENOMIC DNA]</scope>
    <source>
        <strain evidence="2 3">KH-74</strain>
    </source>
</reference>
<evidence type="ECO:0000313" key="2">
    <source>
        <dbReference type="EMBL" id="GMM56316.1"/>
    </source>
</evidence>
<evidence type="ECO:0000313" key="3">
    <source>
        <dbReference type="Proteomes" id="UP001377567"/>
    </source>
</evidence>
<evidence type="ECO:0000256" key="1">
    <source>
        <dbReference type="SAM" id="Coils"/>
    </source>
</evidence>
<protein>
    <submittedName>
        <fullName evidence="2">Uncharacterized protein</fullName>
    </submittedName>
</protein>
<dbReference type="Proteomes" id="UP001377567">
    <property type="component" value="Unassembled WGS sequence"/>
</dbReference>
<organism evidence="2 3">
    <name type="scientific">Maudiozyma humilis</name>
    <name type="common">Sour dough yeast</name>
    <name type="synonym">Kazachstania humilis</name>
    <dbReference type="NCBI Taxonomy" id="51915"/>
    <lineage>
        <taxon>Eukaryota</taxon>
        <taxon>Fungi</taxon>
        <taxon>Dikarya</taxon>
        <taxon>Ascomycota</taxon>
        <taxon>Saccharomycotina</taxon>
        <taxon>Saccharomycetes</taxon>
        <taxon>Saccharomycetales</taxon>
        <taxon>Saccharomycetaceae</taxon>
        <taxon>Maudiozyma</taxon>
    </lineage>
</organism>